<dbReference type="InterPro" id="IPR050816">
    <property type="entry name" value="Flavin-dep_Halogenase_NPB"/>
</dbReference>
<organism evidence="4 5">
    <name type="scientific">Lentzea indica</name>
    <dbReference type="NCBI Taxonomy" id="2604800"/>
    <lineage>
        <taxon>Bacteria</taxon>
        <taxon>Bacillati</taxon>
        <taxon>Actinomycetota</taxon>
        <taxon>Actinomycetes</taxon>
        <taxon>Pseudonocardiales</taxon>
        <taxon>Pseudonocardiaceae</taxon>
        <taxon>Lentzea</taxon>
    </lineage>
</organism>
<dbReference type="InterPro" id="IPR036188">
    <property type="entry name" value="FAD/NAD-bd_sf"/>
</dbReference>
<dbReference type="Gene3D" id="3.50.50.60">
    <property type="entry name" value="FAD/NAD(P)-binding domain"/>
    <property type="match status" value="1"/>
</dbReference>
<dbReference type="PANTHER" id="PTHR43747:SF5">
    <property type="entry name" value="FAD-BINDING DOMAIN-CONTAINING PROTEIN"/>
    <property type="match status" value="1"/>
</dbReference>
<dbReference type="Pfam" id="PF01494">
    <property type="entry name" value="FAD_binding_3"/>
    <property type="match status" value="1"/>
</dbReference>
<dbReference type="EMBL" id="VSRL01000029">
    <property type="protein sequence ID" value="NKE57296.1"/>
    <property type="molecule type" value="Genomic_DNA"/>
</dbReference>
<sequence length="590" mass="65610">MHCPSGLYDLGLSAGTISVADETGGWAVDEGTDVVILGAGIAGTLLAAVLARGGVKVVVLDAGRHPRFAIGESTIPHTSTLFRLIAERYDVPEIKYLASFHGARAKVSANHGIKRGFNFHWHEPGKRQDPELSHQLPIPSIMHTETHFLRADLDHWVMRVAEKYGAVVRQGVRVTGVDLGESGVTVTADEGASVRARYIVDASGFRSVLASTLDLRDEPCRFRHHSRSMFTHMEGVAAWERVAVRNPGPVRGSQSTLHHIFDGGWIWVIPFNNHPRAGSNLVSVGMTVDPRRHPRRDVPAGQEFTEFISAYPDIRDQFAAARPVRDWVATGRLQYSSSRTTGHRWALAMHAAGFLDPLFSRGLSFTMDWINAFAWRLMDALKEDDFSVERFAPVERLTRELLDYNDGLVANAFTSFSSFELWDAWVRIWALGEQLALFECNRSYALFRANRDPAILKRLEDVAPHGSLPDIPEVRAFFAWAYEQADAVADGLRSPREVAAVLLRGIAESNFSPPEFGIVDPANRFFTATPARIPRVLRWASKDAPEEIGSNLIHAIRLFAAIRLHPEEFSVAEEIKQVLARVPVLGRALR</sequence>
<evidence type="ECO:0000256" key="2">
    <source>
        <dbReference type="ARBA" id="ARBA00038396"/>
    </source>
</evidence>
<dbReference type="InterPro" id="IPR002938">
    <property type="entry name" value="FAD-bd"/>
</dbReference>
<keyword evidence="1" id="KW-0560">Oxidoreductase</keyword>
<comment type="similarity">
    <text evidence="2">Belongs to the flavin-dependent halogenase family. Bacterial tryptophan halogenase subfamily.</text>
</comment>
<dbReference type="Proteomes" id="UP001515943">
    <property type="component" value="Unassembled WGS sequence"/>
</dbReference>
<dbReference type="SUPFAM" id="SSF51905">
    <property type="entry name" value="FAD/NAD(P)-binding domain"/>
    <property type="match status" value="1"/>
</dbReference>
<evidence type="ECO:0000313" key="4">
    <source>
        <dbReference type="EMBL" id="NKE57296.1"/>
    </source>
</evidence>
<evidence type="ECO:0000313" key="5">
    <source>
        <dbReference type="Proteomes" id="UP001515943"/>
    </source>
</evidence>
<name>A0ABX1FEZ6_9PSEU</name>
<proteinExistence type="inferred from homology"/>
<protein>
    <submittedName>
        <fullName evidence="4">NAD(P)/FAD-dependent oxidoreductase</fullName>
    </submittedName>
</protein>
<keyword evidence="5" id="KW-1185">Reference proteome</keyword>
<comment type="caution">
    <text evidence="4">The sequence shown here is derived from an EMBL/GenBank/DDBJ whole genome shotgun (WGS) entry which is preliminary data.</text>
</comment>
<dbReference type="PANTHER" id="PTHR43747">
    <property type="entry name" value="FAD-BINDING PROTEIN"/>
    <property type="match status" value="1"/>
</dbReference>
<accession>A0ABX1FEZ6</accession>
<dbReference type="PRINTS" id="PR00420">
    <property type="entry name" value="RNGMNOXGNASE"/>
</dbReference>
<evidence type="ECO:0000259" key="3">
    <source>
        <dbReference type="Pfam" id="PF01494"/>
    </source>
</evidence>
<feature type="domain" description="FAD-binding" evidence="3">
    <location>
        <begin position="32"/>
        <end position="216"/>
    </location>
</feature>
<reference evidence="4 5" key="1">
    <citation type="submission" date="2019-08" db="EMBL/GenBank/DDBJ databases">
        <title>Lentzea from Indian Himalayas.</title>
        <authorList>
            <person name="Mandal S."/>
            <person name="Mallick Gupta A."/>
            <person name="Maiti P.K."/>
            <person name="Sarkar J."/>
            <person name="Mandal S."/>
        </authorList>
    </citation>
    <scope>NUCLEOTIDE SEQUENCE [LARGE SCALE GENOMIC DNA]</scope>
    <source>
        <strain evidence="4 5">PSKA42</strain>
    </source>
</reference>
<gene>
    <name evidence="4" type="ORF">FXN61_10815</name>
</gene>
<evidence type="ECO:0000256" key="1">
    <source>
        <dbReference type="ARBA" id="ARBA00023002"/>
    </source>
</evidence>